<name>A0A545T1M1_9GAMM</name>
<gene>
    <name evidence="1" type="ORF">FLL45_22580</name>
</gene>
<comment type="caution">
    <text evidence="1">The sequence shown here is derived from an EMBL/GenBank/DDBJ whole genome shotgun (WGS) entry which is preliminary data.</text>
</comment>
<organism evidence="1 2">
    <name type="scientific">Aliikangiella marina</name>
    <dbReference type="NCBI Taxonomy" id="1712262"/>
    <lineage>
        <taxon>Bacteria</taxon>
        <taxon>Pseudomonadati</taxon>
        <taxon>Pseudomonadota</taxon>
        <taxon>Gammaproteobacteria</taxon>
        <taxon>Oceanospirillales</taxon>
        <taxon>Pleioneaceae</taxon>
        <taxon>Aliikangiella</taxon>
    </lineage>
</organism>
<evidence type="ECO:0000313" key="2">
    <source>
        <dbReference type="Proteomes" id="UP000317839"/>
    </source>
</evidence>
<reference evidence="1 2" key="1">
    <citation type="submission" date="2019-06" db="EMBL/GenBank/DDBJ databases">
        <title>Draft genome of Aliikangiella marina GYP-15.</title>
        <authorList>
            <person name="Wang G."/>
        </authorList>
    </citation>
    <scope>NUCLEOTIDE SEQUENCE [LARGE SCALE GENOMIC DNA]</scope>
    <source>
        <strain evidence="1 2">GYP-15</strain>
    </source>
</reference>
<keyword evidence="2" id="KW-1185">Reference proteome</keyword>
<accession>A0A545T1M1</accession>
<sequence>MNEHQQMQGLKDYLTRRLVNIHLARQEITDEELKEAFCKLVSQMEAKDELWEWEWFDEPDGQGGYSLGWCILRGEVIVDSYCHSFS</sequence>
<dbReference type="EMBL" id="VIKR01000007">
    <property type="protein sequence ID" value="TQV71116.1"/>
    <property type="molecule type" value="Genomic_DNA"/>
</dbReference>
<dbReference type="OrthoDB" id="9924060at2"/>
<protein>
    <submittedName>
        <fullName evidence="1">Uncharacterized protein</fullName>
    </submittedName>
</protein>
<proteinExistence type="predicted"/>
<evidence type="ECO:0000313" key="1">
    <source>
        <dbReference type="EMBL" id="TQV71116.1"/>
    </source>
</evidence>
<dbReference type="RefSeq" id="WP_142944333.1">
    <property type="nucleotide sequence ID" value="NZ_VIKR01000007.1"/>
</dbReference>
<dbReference type="AlphaFoldDB" id="A0A545T1M1"/>
<dbReference type="Proteomes" id="UP000317839">
    <property type="component" value="Unassembled WGS sequence"/>
</dbReference>